<evidence type="ECO:0000313" key="3">
    <source>
        <dbReference type="Proteomes" id="UP001139011"/>
    </source>
</evidence>
<dbReference type="InterPro" id="IPR011528">
    <property type="entry name" value="NERD"/>
</dbReference>
<feature type="domain" description="NERD" evidence="1">
    <location>
        <begin position="41"/>
        <end position="157"/>
    </location>
</feature>
<evidence type="ECO:0000313" key="2">
    <source>
        <dbReference type="EMBL" id="MCK6258408.1"/>
    </source>
</evidence>
<proteinExistence type="predicted"/>
<protein>
    <submittedName>
        <fullName evidence="2">NERD domain-containing protein</fullName>
    </submittedName>
</protein>
<dbReference type="AlphaFoldDB" id="A0A9X1XD51"/>
<dbReference type="RefSeq" id="WP_248253702.1">
    <property type="nucleotide sequence ID" value="NZ_JAIWJX010000002.1"/>
</dbReference>
<keyword evidence="3" id="KW-1185">Reference proteome</keyword>
<sequence>MIIKERKMPLIIRKLNALLRRLPQHHPQRKDIEASFAKYMAGYRGEESIDYVLGFLPEEEYYILHDVRLSDGVRYFQIDTLIVSLKFILLLEIKNISGTLVFDQTFNQLIRITDEKEEAFPDPILQIQRHEQQFRAWLHQHQHHLHLHQIPLESLVIISSPYTLIKNSRDNQAEHLEMVIHSGKLSKKVNDFETLYHNPILTDNRQVDKKAATTNE</sequence>
<dbReference type="Proteomes" id="UP001139011">
    <property type="component" value="Unassembled WGS sequence"/>
</dbReference>
<accession>A0A9X1XD51</accession>
<dbReference type="PROSITE" id="PS50965">
    <property type="entry name" value="NERD"/>
    <property type="match status" value="1"/>
</dbReference>
<evidence type="ECO:0000259" key="1">
    <source>
        <dbReference type="PROSITE" id="PS50965"/>
    </source>
</evidence>
<organism evidence="2 3">
    <name type="scientific">Fictibacillus marinisediminis</name>
    <dbReference type="NCBI Taxonomy" id="2878389"/>
    <lineage>
        <taxon>Bacteria</taxon>
        <taxon>Bacillati</taxon>
        <taxon>Bacillota</taxon>
        <taxon>Bacilli</taxon>
        <taxon>Bacillales</taxon>
        <taxon>Fictibacillaceae</taxon>
        <taxon>Fictibacillus</taxon>
    </lineage>
</organism>
<reference evidence="2" key="1">
    <citation type="submission" date="2021-09" db="EMBL/GenBank/DDBJ databases">
        <title>Genome analysis of Fictibacillus sp. KIGAM418 isolated from marine sediment.</title>
        <authorList>
            <person name="Seo M.-J."/>
            <person name="Cho E.-S."/>
            <person name="Hwang C.Y."/>
        </authorList>
    </citation>
    <scope>NUCLEOTIDE SEQUENCE</scope>
    <source>
        <strain evidence="2">KIGAM418</strain>
    </source>
</reference>
<gene>
    <name evidence="2" type="ORF">LCY76_17680</name>
</gene>
<dbReference type="EMBL" id="JAIWJX010000002">
    <property type="protein sequence ID" value="MCK6258408.1"/>
    <property type="molecule type" value="Genomic_DNA"/>
</dbReference>
<dbReference type="Pfam" id="PF08378">
    <property type="entry name" value="NERD"/>
    <property type="match status" value="1"/>
</dbReference>
<comment type="caution">
    <text evidence="2">The sequence shown here is derived from an EMBL/GenBank/DDBJ whole genome shotgun (WGS) entry which is preliminary data.</text>
</comment>
<name>A0A9X1XD51_9BACL</name>